<sequence length="203" mass="22673">MGKADMLSKPRSCCCCIDLRTGCIVLAILQIIYGGILTVPMSILTQHASMYRVNIVYSIAAVSFAGVGLYGIVKRKYKKVQYLQYFMLIETILLGIGLVIVFIAALASWDVICDSSGKRSCQIGVVIPLIAFFFAAWLLKLHFYFVLNSYVDQLMKNLFVPANMDQVVVPVTPIFEQTPHLPAQETPHPEPYHFVMPQPHSKA</sequence>
<comment type="caution">
    <text evidence="1">The sequence shown here is derived from an EMBL/GenBank/DDBJ whole genome shotgun (WGS) entry which is preliminary data.</text>
</comment>
<keyword evidence="2" id="KW-1185">Reference proteome</keyword>
<name>A0ACC2SJ82_9FUNG</name>
<protein>
    <submittedName>
        <fullName evidence="1">Uncharacterized protein</fullName>
    </submittedName>
</protein>
<evidence type="ECO:0000313" key="2">
    <source>
        <dbReference type="Proteomes" id="UP001165960"/>
    </source>
</evidence>
<evidence type="ECO:0000313" key="1">
    <source>
        <dbReference type="EMBL" id="KAJ9062433.1"/>
    </source>
</evidence>
<dbReference type="EMBL" id="QTSX02005006">
    <property type="protein sequence ID" value="KAJ9062433.1"/>
    <property type="molecule type" value="Genomic_DNA"/>
</dbReference>
<dbReference type="Proteomes" id="UP001165960">
    <property type="component" value="Unassembled WGS sequence"/>
</dbReference>
<organism evidence="1 2">
    <name type="scientific">Entomophthora muscae</name>
    <dbReference type="NCBI Taxonomy" id="34485"/>
    <lineage>
        <taxon>Eukaryota</taxon>
        <taxon>Fungi</taxon>
        <taxon>Fungi incertae sedis</taxon>
        <taxon>Zoopagomycota</taxon>
        <taxon>Entomophthoromycotina</taxon>
        <taxon>Entomophthoromycetes</taxon>
        <taxon>Entomophthorales</taxon>
        <taxon>Entomophthoraceae</taxon>
        <taxon>Entomophthora</taxon>
    </lineage>
</organism>
<gene>
    <name evidence="1" type="ORF">DSO57_1010681</name>
</gene>
<proteinExistence type="predicted"/>
<reference evidence="1" key="1">
    <citation type="submission" date="2022-04" db="EMBL/GenBank/DDBJ databases">
        <title>Genome of the entomopathogenic fungus Entomophthora muscae.</title>
        <authorList>
            <person name="Elya C."/>
            <person name="Lovett B.R."/>
            <person name="Lee E."/>
            <person name="Macias A.M."/>
            <person name="Hajek A.E."/>
            <person name="De Bivort B.L."/>
            <person name="Kasson M.T."/>
            <person name="De Fine Licht H.H."/>
            <person name="Stajich J.E."/>
        </authorList>
    </citation>
    <scope>NUCLEOTIDE SEQUENCE</scope>
    <source>
        <strain evidence="1">Berkeley</strain>
    </source>
</reference>
<accession>A0ACC2SJ82</accession>